<evidence type="ECO:0000256" key="1">
    <source>
        <dbReference type="SAM" id="MobiDB-lite"/>
    </source>
</evidence>
<feature type="region of interest" description="Disordered" evidence="1">
    <location>
        <begin position="1"/>
        <end position="72"/>
    </location>
</feature>
<proteinExistence type="predicted"/>
<evidence type="ECO:0000313" key="3">
    <source>
        <dbReference type="Proteomes" id="UP001430954"/>
    </source>
</evidence>
<dbReference type="SUPFAM" id="SSF54427">
    <property type="entry name" value="NTF2-like"/>
    <property type="match status" value="1"/>
</dbReference>
<comment type="caution">
    <text evidence="2">The sequence shown here is derived from an EMBL/GenBank/DDBJ whole genome shotgun (WGS) entry which is preliminary data.</text>
</comment>
<name>A0ABS7T6J1_9GAMM</name>
<gene>
    <name evidence="2" type="ORF">K6753_08080</name>
</gene>
<dbReference type="InterPro" id="IPR032710">
    <property type="entry name" value="NTF2-like_dom_sf"/>
</dbReference>
<dbReference type="Proteomes" id="UP001430954">
    <property type="component" value="Unassembled WGS sequence"/>
</dbReference>
<sequence>MTALALTACGGDDDATPRTADGRTAEELPAPERTGGSITGMPDARPGQSLGDSPMDADDALAALPPDTAIDSDGNVILPDGSMVDGDMSVPGNPGTAGAGVDGMNAAGEAEAASPAPAPAGPGPSEAVALVRTYFNALNGGRFEVAHALWADAGRASGQSPAQFADSFSGTSGLDVDVLEPGRVDPSAGSRYIEVPVAYTATAADGTQRRFVGAYTLRHSVVDGTGPEAGQWRIASADLREVQP</sequence>
<accession>A0ABS7T6J1</accession>
<reference evidence="2 3" key="1">
    <citation type="submission" date="2021-09" db="EMBL/GenBank/DDBJ databases">
        <title>Lysobacter sp. 13A isolated from the river sediment.</title>
        <authorList>
            <person name="Liu H."/>
            <person name="Li S."/>
            <person name="Mao S."/>
        </authorList>
    </citation>
    <scope>NUCLEOTIDE SEQUENCE [LARGE SCALE GENOMIC DNA]</scope>
    <source>
        <strain evidence="2 3">13A</strain>
    </source>
</reference>
<protein>
    <recommendedName>
        <fullName evidence="4">Lipoprotein</fullName>
    </recommendedName>
</protein>
<evidence type="ECO:0000313" key="2">
    <source>
        <dbReference type="EMBL" id="MBZ4039492.1"/>
    </source>
</evidence>
<evidence type="ECO:0008006" key="4">
    <source>
        <dbReference type="Google" id="ProtNLM"/>
    </source>
</evidence>
<dbReference type="RefSeq" id="WP_223675948.1">
    <property type="nucleotide sequence ID" value="NZ_JAINZW010000003.1"/>
</dbReference>
<dbReference type="EMBL" id="JAINZW010000003">
    <property type="protein sequence ID" value="MBZ4039492.1"/>
    <property type="molecule type" value="Genomic_DNA"/>
</dbReference>
<keyword evidence="3" id="KW-1185">Reference proteome</keyword>
<organism evidence="2 3">
    <name type="scientific">Novilysobacter selenitireducens</name>
    <dbReference type="NCBI Taxonomy" id="2872639"/>
    <lineage>
        <taxon>Bacteria</taxon>
        <taxon>Pseudomonadati</taxon>
        <taxon>Pseudomonadota</taxon>
        <taxon>Gammaproteobacteria</taxon>
        <taxon>Lysobacterales</taxon>
        <taxon>Lysobacteraceae</taxon>
        <taxon>Novilysobacter</taxon>
    </lineage>
</organism>